<proteinExistence type="predicted"/>
<dbReference type="OrthoDB" id="448448at2759"/>
<dbReference type="InterPro" id="IPR038718">
    <property type="entry name" value="SNF2-like_sf"/>
</dbReference>
<reference evidence="2" key="1">
    <citation type="submission" date="2020-11" db="EMBL/GenBank/DDBJ databases">
        <authorList>
            <person name="Tran Van P."/>
        </authorList>
    </citation>
    <scope>NUCLEOTIDE SEQUENCE</scope>
</reference>
<dbReference type="GO" id="GO:0006281">
    <property type="term" value="P:DNA repair"/>
    <property type="evidence" value="ECO:0007669"/>
    <property type="project" value="TreeGrafter"/>
</dbReference>
<name>A0A7R9QC50_9ACAR</name>
<keyword evidence="3" id="KW-1185">Reference proteome</keyword>
<dbReference type="GO" id="GO:0031297">
    <property type="term" value="P:replication fork processing"/>
    <property type="evidence" value="ECO:0007669"/>
    <property type="project" value="TreeGrafter"/>
</dbReference>
<dbReference type="EMBL" id="CAJPVJ010000538">
    <property type="protein sequence ID" value="CAG2162793.1"/>
    <property type="molecule type" value="Genomic_DNA"/>
</dbReference>
<dbReference type="Proteomes" id="UP000728032">
    <property type="component" value="Unassembled WGS sequence"/>
</dbReference>
<dbReference type="EMBL" id="OC915363">
    <property type="protein sequence ID" value="CAD7640089.1"/>
    <property type="molecule type" value="Genomic_DNA"/>
</dbReference>
<dbReference type="PANTHER" id="PTHR45766:SF6">
    <property type="entry name" value="SWI_SNF-RELATED MATRIX-ASSOCIATED ACTIN-DEPENDENT REGULATOR OF CHROMATIN SUBFAMILY A-LIKE PROTEIN 1"/>
    <property type="match status" value="1"/>
</dbReference>
<dbReference type="GO" id="GO:0016787">
    <property type="term" value="F:hydrolase activity"/>
    <property type="evidence" value="ECO:0007669"/>
    <property type="project" value="UniProtKB-KW"/>
</dbReference>
<keyword evidence="1" id="KW-0378">Hydrolase</keyword>
<evidence type="ECO:0000256" key="1">
    <source>
        <dbReference type="ARBA" id="ARBA00022801"/>
    </source>
</evidence>
<sequence>MSCDSTMDITSDDIDYRLTLQSREPLFPFPAGDLTADDFTLKQVMKLYEMNDRKLQIEIKLISPNEFRINPFRHNEHFIEIFRNKKRMKRRSNKELKHAYELDVRHYKHVISSLQRYQEDYGITVNYNKLDKEMMNALMANSHTNDTIMTYIMNSDRERDHMIASLEDDTRFTKAIQYMNSHDMFVDLTDHQKISFFTAISRNGKCILRDSFGKSLTALTIMTYFRDEWPLIIVCDADRKTYWAEEIDVRLVCAKDLKVSVADTVADVYCYPEPFHDILIMDYELYYELMDTISFRCVGVKAYIFEDQSRGTENRRQWKGLSTCFEHLKDAKRLLFVSTESGFNLDEPKNLYPMLRILDPKTFADFTDYYERYCDKSDEIQHKRNARELEILLRSTFVSPIAFDPN</sequence>
<evidence type="ECO:0000313" key="2">
    <source>
        <dbReference type="EMBL" id="CAD7640089.1"/>
    </source>
</evidence>
<organism evidence="2">
    <name type="scientific">Oppiella nova</name>
    <dbReference type="NCBI Taxonomy" id="334625"/>
    <lineage>
        <taxon>Eukaryota</taxon>
        <taxon>Metazoa</taxon>
        <taxon>Ecdysozoa</taxon>
        <taxon>Arthropoda</taxon>
        <taxon>Chelicerata</taxon>
        <taxon>Arachnida</taxon>
        <taxon>Acari</taxon>
        <taxon>Acariformes</taxon>
        <taxon>Sarcoptiformes</taxon>
        <taxon>Oribatida</taxon>
        <taxon>Brachypylina</taxon>
        <taxon>Oppioidea</taxon>
        <taxon>Oppiidae</taxon>
        <taxon>Oppiella</taxon>
    </lineage>
</organism>
<gene>
    <name evidence="2" type="ORF">ONB1V03_LOCUS2382</name>
</gene>
<evidence type="ECO:0000313" key="3">
    <source>
        <dbReference type="Proteomes" id="UP000728032"/>
    </source>
</evidence>
<accession>A0A7R9QC50</accession>
<dbReference type="AlphaFoldDB" id="A0A7R9QC50"/>
<dbReference type="Gene3D" id="3.40.50.10810">
    <property type="entry name" value="Tandem AAA-ATPase domain"/>
    <property type="match status" value="1"/>
</dbReference>
<dbReference type="PANTHER" id="PTHR45766">
    <property type="entry name" value="DNA ANNEALING HELICASE AND ENDONUCLEASE ZRANB3 FAMILY MEMBER"/>
    <property type="match status" value="1"/>
</dbReference>
<protein>
    <submittedName>
        <fullName evidence="2">Uncharacterized protein</fullName>
    </submittedName>
</protein>